<reference evidence="2 3" key="3">
    <citation type="journal article" date="2015" name="Genome Announc.">
        <title>Draft Genome Sequence of the Archiascomycetous Yeast Saitoella complicata.</title>
        <authorList>
            <person name="Yamauchi K."/>
            <person name="Kondo S."/>
            <person name="Hamamoto M."/>
            <person name="Takahashi Y."/>
            <person name="Ogura Y."/>
            <person name="Hayashi T."/>
            <person name="Nishida H."/>
        </authorList>
    </citation>
    <scope>NUCLEOTIDE SEQUENCE [LARGE SCALE GENOMIC DNA]</scope>
    <source>
        <strain evidence="2 3">NRRL Y-17804</strain>
    </source>
</reference>
<name>A0A0E9NDY7_SAICN</name>
<feature type="compositionally biased region" description="Low complexity" evidence="1">
    <location>
        <begin position="63"/>
        <end position="73"/>
    </location>
</feature>
<evidence type="ECO:0000313" key="2">
    <source>
        <dbReference type="EMBL" id="GAO48059.1"/>
    </source>
</evidence>
<dbReference type="Proteomes" id="UP000033140">
    <property type="component" value="Unassembled WGS sequence"/>
</dbReference>
<reference evidence="2 3" key="1">
    <citation type="journal article" date="2011" name="J. Gen. Appl. Microbiol.">
        <title>Draft genome sequencing of the enigmatic yeast Saitoella complicata.</title>
        <authorList>
            <person name="Nishida H."/>
            <person name="Hamamoto M."/>
            <person name="Sugiyama J."/>
        </authorList>
    </citation>
    <scope>NUCLEOTIDE SEQUENCE [LARGE SCALE GENOMIC DNA]</scope>
    <source>
        <strain evidence="2 3">NRRL Y-17804</strain>
    </source>
</reference>
<organism evidence="2 3">
    <name type="scientific">Saitoella complicata (strain BCRC 22490 / CBS 7301 / JCM 7358 / NBRC 10748 / NRRL Y-17804)</name>
    <dbReference type="NCBI Taxonomy" id="698492"/>
    <lineage>
        <taxon>Eukaryota</taxon>
        <taxon>Fungi</taxon>
        <taxon>Dikarya</taxon>
        <taxon>Ascomycota</taxon>
        <taxon>Taphrinomycotina</taxon>
        <taxon>Taphrinomycotina incertae sedis</taxon>
        <taxon>Saitoella</taxon>
    </lineage>
</organism>
<dbReference type="EMBL" id="BACD03000012">
    <property type="protein sequence ID" value="GAO48059.1"/>
    <property type="molecule type" value="Genomic_DNA"/>
</dbReference>
<feature type="region of interest" description="Disordered" evidence="1">
    <location>
        <begin position="51"/>
        <end position="73"/>
    </location>
</feature>
<keyword evidence="3" id="KW-1185">Reference proteome</keyword>
<evidence type="ECO:0000313" key="3">
    <source>
        <dbReference type="Proteomes" id="UP000033140"/>
    </source>
</evidence>
<reference evidence="2 3" key="2">
    <citation type="journal article" date="2014" name="J. Gen. Appl. Microbiol.">
        <title>The early diverging ascomycetous budding yeast Saitoella complicata has three histone deacetylases belonging to the Clr6, Hos2, and Rpd3 lineages.</title>
        <authorList>
            <person name="Nishida H."/>
            <person name="Matsumoto T."/>
            <person name="Kondo S."/>
            <person name="Hamamoto M."/>
            <person name="Yoshikawa H."/>
        </authorList>
    </citation>
    <scope>NUCLEOTIDE SEQUENCE [LARGE SCALE GENOMIC DNA]</scope>
    <source>
        <strain evidence="2 3">NRRL Y-17804</strain>
    </source>
</reference>
<protein>
    <submittedName>
        <fullName evidence="2">Uncharacterized protein</fullName>
    </submittedName>
</protein>
<evidence type="ECO:0000256" key="1">
    <source>
        <dbReference type="SAM" id="MobiDB-lite"/>
    </source>
</evidence>
<proteinExistence type="predicted"/>
<sequence length="101" mass="11194">MYQPLNAIINRQQYLHRAPRIRLDLSSKSAYDYAERCFINLHIGTMEMTGSAGGEGPVASTDGCSSRSRGSSRGVPKLHLRRVVEVCYLLVTIRVGLLQSV</sequence>
<dbReference type="AlphaFoldDB" id="A0A0E9NDY7"/>
<accession>A0A0E9NDY7</accession>
<comment type="caution">
    <text evidence="2">The sequence shown here is derived from an EMBL/GenBank/DDBJ whole genome shotgun (WGS) entry which is preliminary data.</text>
</comment>
<gene>
    <name evidence="2" type="ORF">G7K_2247-t1</name>
</gene>